<organism evidence="1 2">
    <name type="scientific">Phanerochaete sordida</name>
    <dbReference type="NCBI Taxonomy" id="48140"/>
    <lineage>
        <taxon>Eukaryota</taxon>
        <taxon>Fungi</taxon>
        <taxon>Dikarya</taxon>
        <taxon>Basidiomycota</taxon>
        <taxon>Agaricomycotina</taxon>
        <taxon>Agaricomycetes</taxon>
        <taxon>Polyporales</taxon>
        <taxon>Phanerochaetaceae</taxon>
        <taxon>Phanerochaete</taxon>
    </lineage>
</organism>
<dbReference type="Proteomes" id="UP000703269">
    <property type="component" value="Unassembled WGS sequence"/>
</dbReference>
<reference evidence="1 2" key="1">
    <citation type="submission" date="2021-08" db="EMBL/GenBank/DDBJ databases">
        <title>Draft Genome Sequence of Phanerochaete sordida strain YK-624.</title>
        <authorList>
            <person name="Mori T."/>
            <person name="Dohra H."/>
            <person name="Suzuki T."/>
            <person name="Kawagishi H."/>
            <person name="Hirai H."/>
        </authorList>
    </citation>
    <scope>NUCLEOTIDE SEQUENCE [LARGE SCALE GENOMIC DNA]</scope>
    <source>
        <strain evidence="1 2">YK-624</strain>
    </source>
</reference>
<dbReference type="EMBL" id="BPQB01000073">
    <property type="protein sequence ID" value="GJE97558.1"/>
    <property type="molecule type" value="Genomic_DNA"/>
</dbReference>
<evidence type="ECO:0000313" key="2">
    <source>
        <dbReference type="Proteomes" id="UP000703269"/>
    </source>
</evidence>
<keyword evidence="2" id="KW-1185">Reference proteome</keyword>
<name>A0A9P3LJN8_9APHY</name>
<accession>A0A9P3LJN8</accession>
<proteinExistence type="predicted"/>
<comment type="caution">
    <text evidence="1">The sequence shown here is derived from an EMBL/GenBank/DDBJ whole genome shotgun (WGS) entry which is preliminary data.</text>
</comment>
<gene>
    <name evidence="1" type="ORF">PsYK624_137790</name>
</gene>
<sequence>MGGPKHGEAFWENPAQLRLSVWGLIKMATAGSSEEMLFSSSGRGKVYELNPKPRSAIALQWSHFSAGTIPNELADIPCAEMNTEDLLDKLNEVFGTTYGLKKRGLSECLEHFLITSQDFGQVYGTIRSHWKENFSKLLPRLAAAREKDEGLRRDALCGGYIHDAHVPRRLMWDLYANRVLPSYLIPRPSHMLMPRDRMTISHSWVSPDQLTSVSTPINGHEWPVPMPRTTTLEHVRVELLNLGAEYVWLDVLCLRQRGRPEDEETRQEEWRLDVPTIGSIYGAMLCLTYFNGLGLPLDASPDTIASDRHWLNRVWTVQEATGYWLPGGLTGAADEETRAFFRLYQSRSVPREQANWPFVVQAIRGRACTTELDRVHGVAYSMFPHSLPVYEEGMSPPDAWAMLLKHIHPSARIELALRHMVNRPHDTALLPSWDDFLSESMGMPTWSTRWDWPWLHTLGEASLSTSEPGTFFQHEGNSLGPVYIVEQGKDDTGNCDVLKMQIADRHRVQHTIVCQVYGSFKPDKQYLIMKTSREVCLVAEVVGERDAGGKRAFEVVKRGCLFFADGPPKLPERYGVPVVYLPQ</sequence>
<evidence type="ECO:0000313" key="1">
    <source>
        <dbReference type="EMBL" id="GJE97558.1"/>
    </source>
</evidence>
<protein>
    <recommendedName>
        <fullName evidence="3">Heterokaryon incompatibility domain-containing protein</fullName>
    </recommendedName>
</protein>
<dbReference type="OrthoDB" id="2957144at2759"/>
<dbReference type="AlphaFoldDB" id="A0A9P3LJN8"/>
<evidence type="ECO:0008006" key="3">
    <source>
        <dbReference type="Google" id="ProtNLM"/>
    </source>
</evidence>